<feature type="binding site" evidence="4">
    <location>
        <position position="78"/>
    </location>
    <ligand>
        <name>Zn(2+)</name>
        <dbReference type="ChEBI" id="CHEBI:29105"/>
    </ligand>
</feature>
<dbReference type="GO" id="GO:0051604">
    <property type="term" value="P:protein maturation"/>
    <property type="evidence" value="ECO:0007669"/>
    <property type="project" value="InterPro"/>
</dbReference>
<proteinExistence type="inferred from homology"/>
<evidence type="ECO:0000313" key="5">
    <source>
        <dbReference type="EMBL" id="WFN35769.1"/>
    </source>
</evidence>
<comment type="similarity">
    <text evidence="4">Belongs to the HypA/HybF family.</text>
</comment>
<feature type="binding site" evidence="4">
    <location>
        <position position="91"/>
    </location>
    <ligand>
        <name>Zn(2+)</name>
        <dbReference type="ChEBI" id="CHEBI:29105"/>
    </ligand>
</feature>
<evidence type="ECO:0000256" key="1">
    <source>
        <dbReference type="ARBA" id="ARBA00022596"/>
    </source>
</evidence>
<dbReference type="KEGG" id="manq:L1994_06260"/>
<dbReference type="Proteomes" id="UP001218895">
    <property type="component" value="Chromosome"/>
</dbReference>
<sequence>MHEYSIAYDIFATSKRAAVENSATHIKKVCISVGEMTMVNPEQVIFLFETMCEDEDEPLFKDCSIEAKTVPVKTKCSCGYEGSERFVCPDCGSLPEVIEGREIVVTNIEIEVEDE</sequence>
<feature type="binding site" evidence="4">
    <location>
        <position position="2"/>
    </location>
    <ligand>
        <name>Ni(2+)</name>
        <dbReference type="ChEBI" id="CHEBI:49786"/>
    </ligand>
</feature>
<organism evidence="5 6">
    <name type="scientific">Methanomicrobium antiquum</name>
    <dbReference type="NCBI Taxonomy" id="487686"/>
    <lineage>
        <taxon>Archaea</taxon>
        <taxon>Methanobacteriati</taxon>
        <taxon>Methanobacteriota</taxon>
        <taxon>Stenosarchaea group</taxon>
        <taxon>Methanomicrobia</taxon>
        <taxon>Methanomicrobiales</taxon>
        <taxon>Methanomicrobiaceae</taxon>
        <taxon>Methanomicrobium</taxon>
    </lineage>
</organism>
<reference evidence="5" key="1">
    <citation type="submission" date="2022-01" db="EMBL/GenBank/DDBJ databases">
        <title>Complete genome of Methanomicrobium antiquum DSM 21220.</title>
        <authorList>
            <person name="Chen S.-C."/>
            <person name="You Y.-T."/>
            <person name="Zhou Y.-Z."/>
            <person name="Lai M.-C."/>
        </authorList>
    </citation>
    <scope>NUCLEOTIDE SEQUENCE</scope>
    <source>
        <strain evidence="5">DSM 21220</strain>
    </source>
</reference>
<evidence type="ECO:0000256" key="4">
    <source>
        <dbReference type="HAMAP-Rule" id="MF_00213"/>
    </source>
</evidence>
<dbReference type="Gene3D" id="3.30.2320.80">
    <property type="match status" value="1"/>
</dbReference>
<dbReference type="PIRSF" id="PIRSF004761">
    <property type="entry name" value="Hydrgn_mat_HypA"/>
    <property type="match status" value="1"/>
</dbReference>
<evidence type="ECO:0000313" key="6">
    <source>
        <dbReference type="Proteomes" id="UP001218895"/>
    </source>
</evidence>
<name>A0AAF0JKP5_9EURY</name>
<dbReference type="GO" id="GO:0008270">
    <property type="term" value="F:zinc ion binding"/>
    <property type="evidence" value="ECO:0007669"/>
    <property type="project" value="UniProtKB-UniRule"/>
</dbReference>
<feature type="binding site" evidence="4">
    <location>
        <position position="76"/>
    </location>
    <ligand>
        <name>Zn(2+)</name>
        <dbReference type="ChEBI" id="CHEBI:29105"/>
    </ligand>
</feature>
<dbReference type="AlphaFoldDB" id="A0AAF0JKP5"/>
<evidence type="ECO:0000256" key="2">
    <source>
        <dbReference type="ARBA" id="ARBA00022723"/>
    </source>
</evidence>
<evidence type="ECO:0000256" key="3">
    <source>
        <dbReference type="ARBA" id="ARBA00022833"/>
    </source>
</evidence>
<accession>A0AAF0JKP5</accession>
<keyword evidence="3 4" id="KW-0862">Zinc</keyword>
<keyword evidence="1 4" id="KW-0533">Nickel</keyword>
<feature type="binding site" evidence="4">
    <location>
        <position position="88"/>
    </location>
    <ligand>
        <name>Zn(2+)</name>
        <dbReference type="ChEBI" id="CHEBI:29105"/>
    </ligand>
</feature>
<dbReference type="HAMAP" id="MF_00213">
    <property type="entry name" value="HypA_HybF"/>
    <property type="match status" value="1"/>
</dbReference>
<keyword evidence="6" id="KW-1185">Reference proteome</keyword>
<protein>
    <recommendedName>
        <fullName evidence="4">Hydrogenase maturation factor HypA</fullName>
    </recommendedName>
</protein>
<dbReference type="RefSeq" id="WP_278098609.1">
    <property type="nucleotide sequence ID" value="NZ_CP091092.1"/>
</dbReference>
<dbReference type="PANTHER" id="PTHR34535">
    <property type="entry name" value="HYDROGENASE MATURATION FACTOR HYPA"/>
    <property type="match status" value="1"/>
</dbReference>
<dbReference type="PANTHER" id="PTHR34535:SF3">
    <property type="entry name" value="HYDROGENASE MATURATION FACTOR HYPA"/>
    <property type="match status" value="1"/>
</dbReference>
<dbReference type="Pfam" id="PF01155">
    <property type="entry name" value="HypA"/>
    <property type="match status" value="1"/>
</dbReference>
<dbReference type="GeneID" id="79949984"/>
<dbReference type="InterPro" id="IPR000688">
    <property type="entry name" value="HypA/HybF"/>
</dbReference>
<comment type="function">
    <text evidence="4">Involved in the maturation of [NiFe] hydrogenases. Required for nickel insertion into the metal center of the hydrogenase.</text>
</comment>
<gene>
    <name evidence="4" type="primary">hypA</name>
    <name evidence="5" type="ORF">L1994_06260</name>
</gene>
<dbReference type="GO" id="GO:0016151">
    <property type="term" value="F:nickel cation binding"/>
    <property type="evidence" value="ECO:0007669"/>
    <property type="project" value="UniProtKB-UniRule"/>
</dbReference>
<keyword evidence="2 4" id="KW-0479">Metal-binding</keyword>
<dbReference type="EMBL" id="CP091092">
    <property type="protein sequence ID" value="WFN35769.1"/>
    <property type="molecule type" value="Genomic_DNA"/>
</dbReference>